<gene>
    <name evidence="1" type="ORF">PHET_10127</name>
</gene>
<name>A0A8J4WEE6_9TREM</name>
<sequence>LYELLSNVSETFGIKSDWELASQFYSLSVTNKTTQMGCDYVHTDEKEPKALHILCFYNYP</sequence>
<dbReference type="EMBL" id="LUCH01007242">
    <property type="protein sequence ID" value="KAF5396846.1"/>
    <property type="molecule type" value="Genomic_DNA"/>
</dbReference>
<accession>A0A8J4WEE6</accession>
<keyword evidence="2" id="KW-1185">Reference proteome</keyword>
<comment type="caution">
    <text evidence="1">The sequence shown here is derived from an EMBL/GenBank/DDBJ whole genome shotgun (WGS) entry which is preliminary data.</text>
</comment>
<organism evidence="1 2">
    <name type="scientific">Paragonimus heterotremus</name>
    <dbReference type="NCBI Taxonomy" id="100268"/>
    <lineage>
        <taxon>Eukaryota</taxon>
        <taxon>Metazoa</taxon>
        <taxon>Spiralia</taxon>
        <taxon>Lophotrochozoa</taxon>
        <taxon>Platyhelminthes</taxon>
        <taxon>Trematoda</taxon>
        <taxon>Digenea</taxon>
        <taxon>Plagiorchiida</taxon>
        <taxon>Troglotremata</taxon>
        <taxon>Troglotrematidae</taxon>
        <taxon>Paragonimus</taxon>
    </lineage>
</organism>
<protein>
    <submittedName>
        <fullName evidence="1">Uncharacterized protein</fullName>
    </submittedName>
</protein>
<feature type="non-terminal residue" evidence="1">
    <location>
        <position position="60"/>
    </location>
</feature>
<dbReference type="AlphaFoldDB" id="A0A8J4WEE6"/>
<evidence type="ECO:0000313" key="1">
    <source>
        <dbReference type="EMBL" id="KAF5396846.1"/>
    </source>
</evidence>
<dbReference type="Proteomes" id="UP000748531">
    <property type="component" value="Unassembled WGS sequence"/>
</dbReference>
<evidence type="ECO:0000313" key="2">
    <source>
        <dbReference type="Proteomes" id="UP000748531"/>
    </source>
</evidence>
<reference evidence="1" key="1">
    <citation type="submission" date="2019-05" db="EMBL/GenBank/DDBJ databases">
        <title>Annotation for the trematode Paragonimus heterotremus.</title>
        <authorList>
            <person name="Choi Y.-J."/>
        </authorList>
    </citation>
    <scope>NUCLEOTIDE SEQUENCE</scope>
    <source>
        <strain evidence="1">LC</strain>
    </source>
</reference>
<proteinExistence type="predicted"/>